<comment type="caution">
    <text evidence="8">The sequence shown here is derived from an EMBL/GenBank/DDBJ whole genome shotgun (WGS) entry which is preliminary data.</text>
</comment>
<name>A0A058ZN23_9RHOB</name>
<accession>A0A058ZN23</accession>
<dbReference type="GO" id="GO:0015288">
    <property type="term" value="F:porin activity"/>
    <property type="evidence" value="ECO:0007669"/>
    <property type="project" value="TreeGrafter"/>
</dbReference>
<comment type="subcellular location">
    <subcellularLocation>
        <location evidence="1">Cell outer membrane</location>
    </subcellularLocation>
</comment>
<dbReference type="GO" id="GO:0009279">
    <property type="term" value="C:cell outer membrane"/>
    <property type="evidence" value="ECO:0007669"/>
    <property type="project" value="UniProtKB-SubCell"/>
</dbReference>
<evidence type="ECO:0000256" key="4">
    <source>
        <dbReference type="ARBA" id="ARBA00022452"/>
    </source>
</evidence>
<dbReference type="GO" id="GO:0015562">
    <property type="term" value="F:efflux transmembrane transporter activity"/>
    <property type="evidence" value="ECO:0007669"/>
    <property type="project" value="InterPro"/>
</dbReference>
<organism evidence="8 9">
    <name type="scientific">Actibacterium atlanticum</name>
    <dbReference type="NCBI Taxonomy" id="1461693"/>
    <lineage>
        <taxon>Bacteria</taxon>
        <taxon>Pseudomonadati</taxon>
        <taxon>Pseudomonadota</taxon>
        <taxon>Alphaproteobacteria</taxon>
        <taxon>Rhodobacterales</taxon>
        <taxon>Roseobacteraceae</taxon>
        <taxon>Actibacterium</taxon>
    </lineage>
</organism>
<dbReference type="EMBL" id="AQQY01000002">
    <property type="protein sequence ID" value="KCV83024.1"/>
    <property type="molecule type" value="Genomic_DNA"/>
</dbReference>
<reference evidence="8 9" key="1">
    <citation type="submission" date="2013-04" db="EMBL/GenBank/DDBJ databases">
        <title>Shimia sp. 22II-S11-Z10 Genome Sequencing.</title>
        <authorList>
            <person name="Lai Q."/>
            <person name="Li G."/>
            <person name="Shao Z."/>
        </authorList>
    </citation>
    <scope>NUCLEOTIDE SEQUENCE [LARGE SCALE GENOMIC DNA]</scope>
    <source>
        <strain evidence="9">22II-S11-Z10</strain>
    </source>
</reference>
<dbReference type="PROSITE" id="PS51257">
    <property type="entry name" value="PROKAR_LIPOPROTEIN"/>
    <property type="match status" value="1"/>
</dbReference>
<dbReference type="SUPFAM" id="SSF56954">
    <property type="entry name" value="Outer membrane efflux proteins (OEP)"/>
    <property type="match status" value="1"/>
</dbReference>
<dbReference type="GO" id="GO:1990281">
    <property type="term" value="C:efflux pump complex"/>
    <property type="evidence" value="ECO:0007669"/>
    <property type="project" value="TreeGrafter"/>
</dbReference>
<gene>
    <name evidence="8" type="ORF">ATO10_05422</name>
</gene>
<proteinExistence type="inferred from homology"/>
<evidence type="ECO:0000256" key="6">
    <source>
        <dbReference type="ARBA" id="ARBA00023136"/>
    </source>
</evidence>
<keyword evidence="3" id="KW-0813">Transport</keyword>
<dbReference type="InterPro" id="IPR003423">
    <property type="entry name" value="OMP_efflux"/>
</dbReference>
<evidence type="ECO:0000313" key="9">
    <source>
        <dbReference type="Proteomes" id="UP000024836"/>
    </source>
</evidence>
<dbReference type="PANTHER" id="PTHR30026:SF22">
    <property type="entry name" value="OUTER MEMBRANE EFFLUX PROTEIN"/>
    <property type="match status" value="1"/>
</dbReference>
<evidence type="ECO:0000256" key="2">
    <source>
        <dbReference type="ARBA" id="ARBA00007613"/>
    </source>
</evidence>
<evidence type="ECO:0000256" key="3">
    <source>
        <dbReference type="ARBA" id="ARBA00022448"/>
    </source>
</evidence>
<evidence type="ECO:0000256" key="1">
    <source>
        <dbReference type="ARBA" id="ARBA00004442"/>
    </source>
</evidence>
<evidence type="ECO:0000256" key="7">
    <source>
        <dbReference type="ARBA" id="ARBA00023237"/>
    </source>
</evidence>
<comment type="similarity">
    <text evidence="2">Belongs to the outer membrane factor (OMF) (TC 1.B.17) family.</text>
</comment>
<dbReference type="STRING" id="1461693.ATO10_05422"/>
<dbReference type="PANTHER" id="PTHR30026">
    <property type="entry name" value="OUTER MEMBRANE PROTEIN TOLC"/>
    <property type="match status" value="1"/>
</dbReference>
<keyword evidence="7" id="KW-0998">Cell outer membrane</keyword>
<protein>
    <submittedName>
        <fullName evidence="8">Outer membrane efflux protein</fullName>
    </submittedName>
</protein>
<dbReference type="RefSeq" id="WP_035249034.1">
    <property type="nucleotide sequence ID" value="NZ_AQQY01000002.1"/>
</dbReference>
<sequence>MRQLGRFTACFAMVAALSGCMEDMALPEFKIPSFRSDDSAEVARSETDLDTPKVDTESEIISDLMVRQSVLADGSAYDTVARAALAASSRSSESELRSARLRAEAKSKNWLPTLGPSVSLTSLGDLVAGILLEQVLFDNGRRKAERAFAAADVEVAAVNLSVDMNDRVHTALSLYLTALKAEQTAGVSSRALARMSELERVVVGRVRGGVSDMSDQRVVEGKLSDMRAALATAQEAATTSRAELRAMTGQGFDAIPDQLALPKVPSAKALSVLKSQAEAKRAIAQAEAANAGLLPGLTASANVADGGTTGALTLDVDQPLGFGTGAQMKAIEASKEIAARQVGEAEEAARRNESRMVQRLASFQRQEAENAQLVRENRKTFALLEKQYEAGHKSVMDVIGFYEQLVAREQALIEARYEVILIQLELARDRGVLADGDAI</sequence>
<keyword evidence="9" id="KW-1185">Reference proteome</keyword>
<dbReference type="Proteomes" id="UP000024836">
    <property type="component" value="Unassembled WGS sequence"/>
</dbReference>
<dbReference type="Pfam" id="PF02321">
    <property type="entry name" value="OEP"/>
    <property type="match status" value="1"/>
</dbReference>
<evidence type="ECO:0000313" key="8">
    <source>
        <dbReference type="EMBL" id="KCV83024.1"/>
    </source>
</evidence>
<evidence type="ECO:0000256" key="5">
    <source>
        <dbReference type="ARBA" id="ARBA00022692"/>
    </source>
</evidence>
<dbReference type="PATRIC" id="fig|1461693.3.peg.1106"/>
<keyword evidence="5" id="KW-0812">Transmembrane</keyword>
<keyword evidence="4" id="KW-1134">Transmembrane beta strand</keyword>
<keyword evidence="6" id="KW-0472">Membrane</keyword>
<dbReference type="InterPro" id="IPR051906">
    <property type="entry name" value="TolC-like"/>
</dbReference>
<dbReference type="AlphaFoldDB" id="A0A058ZN23"/>
<dbReference type="eggNOG" id="COG1538">
    <property type="taxonomic scope" value="Bacteria"/>
</dbReference>
<dbReference type="Gene3D" id="1.20.1600.10">
    <property type="entry name" value="Outer membrane efflux proteins (OEP)"/>
    <property type="match status" value="1"/>
</dbReference>